<dbReference type="Proteomes" id="UP001152795">
    <property type="component" value="Unassembled WGS sequence"/>
</dbReference>
<dbReference type="InterPro" id="IPR037869">
    <property type="entry name" value="Spp1/CFP1"/>
</dbReference>
<feature type="region of interest" description="Disordered" evidence="6">
    <location>
        <begin position="1"/>
        <end position="156"/>
    </location>
</feature>
<keyword evidence="9" id="KW-1185">Reference proteome</keyword>
<dbReference type="OrthoDB" id="5972848at2759"/>
<dbReference type="InterPro" id="IPR013083">
    <property type="entry name" value="Znf_RING/FYVE/PHD"/>
</dbReference>
<evidence type="ECO:0000256" key="3">
    <source>
        <dbReference type="ARBA" id="ARBA00022771"/>
    </source>
</evidence>
<feature type="domain" description="PHD-type" evidence="7">
    <location>
        <begin position="764"/>
        <end position="800"/>
    </location>
</feature>
<comment type="caution">
    <text evidence="8">The sequence shown here is derived from an EMBL/GenBank/DDBJ whole genome shotgun (WGS) entry which is preliminary data.</text>
</comment>
<gene>
    <name evidence="8" type="ORF">PACLA_8A050215</name>
</gene>
<dbReference type="Gene3D" id="3.30.40.10">
    <property type="entry name" value="Zinc/RING finger domain, C3HC4 (zinc finger)"/>
    <property type="match status" value="1"/>
</dbReference>
<proteinExistence type="predicted"/>
<dbReference type="InterPro" id="IPR019787">
    <property type="entry name" value="Znf_PHD-finger"/>
</dbReference>
<evidence type="ECO:0000256" key="4">
    <source>
        <dbReference type="ARBA" id="ARBA00022833"/>
    </source>
</evidence>
<dbReference type="PANTHER" id="PTHR46174">
    <property type="entry name" value="CXXC-TYPE ZINC FINGER PROTEIN 1"/>
    <property type="match status" value="1"/>
</dbReference>
<reference evidence="8" key="1">
    <citation type="submission" date="2020-04" db="EMBL/GenBank/DDBJ databases">
        <authorList>
            <person name="Alioto T."/>
            <person name="Alioto T."/>
            <person name="Gomez Garrido J."/>
        </authorList>
    </citation>
    <scope>NUCLEOTIDE SEQUENCE</scope>
    <source>
        <strain evidence="8">A484AB</strain>
    </source>
</reference>
<accession>A0A7D9IUZ9</accession>
<protein>
    <submittedName>
        <fullName evidence="8">Chromatin modification-related YNG2</fullName>
    </submittedName>
</protein>
<dbReference type="AlphaFoldDB" id="A0A7D9IUZ9"/>
<evidence type="ECO:0000313" key="9">
    <source>
        <dbReference type="Proteomes" id="UP001152795"/>
    </source>
</evidence>
<feature type="region of interest" description="Disordered" evidence="6">
    <location>
        <begin position="188"/>
        <end position="207"/>
    </location>
</feature>
<evidence type="ECO:0000313" key="8">
    <source>
        <dbReference type="EMBL" id="CAB4017661.1"/>
    </source>
</evidence>
<sequence>MQKQENESSDSQLQTCHHPASDDTVLLTSDEDKSMSTNEEESMSTNEEESKSTNEEECKSTNEEESKSTNEEESKSTNEEESKSTNEEDRAEGQMYIEEKIHPANTEINYGPNQDEAEDENYVIGEDERKKVKLSENTNLPSQKREDSKSEEDREVEEIFSLTQTEPMNTNIIVEEKKNVEYKEVDMETKNSSNAEENTSTEIQGNNGISYTTNIADKHKSESNIQTAVNILREVSLNWFAFVVLVRSKFVSADGGMLDSLMIEVASRLPELGFDEEEVALIDESRVAYLETIRQNEINMEAMSFSCTDSSAEESEEENQERIQHKEKLQTKLRKIKDRSRKRMVKEIEGKRFLRKKISKSTKTILNKYSDIGEIIEKIVEECDVGADRWRRTGVYTFSGDAKSSKRITFGKIQRKLEEHYGRRFSYGTVVQLCVPRHKRHRSSRRYCGVANVKYMRARKGFTLKFNPDCKWSRSMYKSLNKLQTDGKNMVLVNRDGQAGSVAGHKLQLLKDYNNRRTLLCAGVVKASGLHEKSPAQHGADMSVIESMDVIASAFLDDNGEYKEIECVRVDGATDEGRSHAEVQFIWCERHVNRKTKVTLVTTRCIGDSYLNRVELQNGCLSRGHSNTFIPSTLHGVPYSENGEFDKKLHGKNMSAALDQYISRVDGTPCMKTVIHLARGAENHDFVSRRSKLMVFIKGNKTEKQNLQKEDPTLFKYFSEIWKVRDNHMDKSLPEKYVFMLRCCGKSTFNPTSTVSGRIPKTKSCSGFMICCDQCGQWYHGKCINVTEVEAETIETYVFNSCKEHAGSFLPPNEVISSHNVGNSAVQIKCYNLCKKETKCVGFNYRITTINVENCQLTNVTKKRDTTETGDWTLLRDIEATIEVILEPVAQQVSQLEETESGLVNDLKCC</sequence>
<keyword evidence="2" id="KW-0479">Metal-binding</keyword>
<feature type="compositionally biased region" description="Polar residues" evidence="6">
    <location>
        <begin position="190"/>
        <end position="207"/>
    </location>
</feature>
<dbReference type="GO" id="GO:0045893">
    <property type="term" value="P:positive regulation of DNA-templated transcription"/>
    <property type="evidence" value="ECO:0007669"/>
    <property type="project" value="TreeGrafter"/>
</dbReference>
<name>A0A7D9IUZ9_PARCT</name>
<feature type="compositionally biased region" description="Basic and acidic residues" evidence="6">
    <location>
        <begin position="48"/>
        <end position="102"/>
    </location>
</feature>
<evidence type="ECO:0000259" key="7">
    <source>
        <dbReference type="Pfam" id="PF00628"/>
    </source>
</evidence>
<dbReference type="PANTHER" id="PTHR46174:SF1">
    <property type="entry name" value="CXXC-TYPE ZINC FINGER PROTEIN 1"/>
    <property type="match status" value="1"/>
</dbReference>
<evidence type="ECO:0000256" key="5">
    <source>
        <dbReference type="ARBA" id="ARBA00023242"/>
    </source>
</evidence>
<organism evidence="8 9">
    <name type="scientific">Paramuricea clavata</name>
    <name type="common">Red gorgonian</name>
    <name type="synonym">Violescent sea-whip</name>
    <dbReference type="NCBI Taxonomy" id="317549"/>
    <lineage>
        <taxon>Eukaryota</taxon>
        <taxon>Metazoa</taxon>
        <taxon>Cnidaria</taxon>
        <taxon>Anthozoa</taxon>
        <taxon>Octocorallia</taxon>
        <taxon>Malacalcyonacea</taxon>
        <taxon>Plexauridae</taxon>
        <taxon>Paramuricea</taxon>
    </lineage>
</organism>
<dbReference type="Pfam" id="PF00628">
    <property type="entry name" value="PHD"/>
    <property type="match status" value="1"/>
</dbReference>
<dbReference type="SUPFAM" id="SSF57903">
    <property type="entry name" value="FYVE/PHD zinc finger"/>
    <property type="match status" value="1"/>
</dbReference>
<keyword evidence="5" id="KW-0539">Nucleus</keyword>
<comment type="subcellular location">
    <subcellularLocation>
        <location evidence="1">Nucleus</location>
    </subcellularLocation>
</comment>
<feature type="compositionally biased region" description="Basic and acidic residues" evidence="6">
    <location>
        <begin position="143"/>
        <end position="152"/>
    </location>
</feature>
<keyword evidence="3" id="KW-0863">Zinc-finger</keyword>
<evidence type="ECO:0000256" key="6">
    <source>
        <dbReference type="SAM" id="MobiDB-lite"/>
    </source>
</evidence>
<evidence type="ECO:0000256" key="1">
    <source>
        <dbReference type="ARBA" id="ARBA00004123"/>
    </source>
</evidence>
<dbReference type="GO" id="GO:0048188">
    <property type="term" value="C:Set1C/COMPASS complex"/>
    <property type="evidence" value="ECO:0007669"/>
    <property type="project" value="InterPro"/>
</dbReference>
<dbReference type="EMBL" id="CACRXK020009649">
    <property type="protein sequence ID" value="CAB4017661.1"/>
    <property type="molecule type" value="Genomic_DNA"/>
</dbReference>
<dbReference type="InterPro" id="IPR011011">
    <property type="entry name" value="Znf_FYVE_PHD"/>
</dbReference>
<evidence type="ECO:0000256" key="2">
    <source>
        <dbReference type="ARBA" id="ARBA00022723"/>
    </source>
</evidence>
<dbReference type="GO" id="GO:0008270">
    <property type="term" value="F:zinc ion binding"/>
    <property type="evidence" value="ECO:0007669"/>
    <property type="project" value="UniProtKB-KW"/>
</dbReference>
<keyword evidence="4" id="KW-0862">Zinc</keyword>